<gene>
    <name evidence="10" type="ORF">RSPPHO_01388</name>
</gene>
<accession>H6SJ49</accession>
<evidence type="ECO:0000256" key="7">
    <source>
        <dbReference type="ARBA" id="ARBA00023143"/>
    </source>
</evidence>
<sequence length="127" mass="13541">MASPSFAVDPSTYVTFVLALVFVIGLIFLMAYGLRRWAGAMGPLRRGGRRLALVEALPLDPRHRLVLVRRDDVEHLVVIGASSIVVVETGIPAPIPPPPLPTPPSFARALAVFRPAPSPPPPPGQSP</sequence>
<feature type="transmembrane region" description="Helical" evidence="9">
    <location>
        <begin position="12"/>
        <end position="34"/>
    </location>
</feature>
<dbReference type="STRING" id="1150469.RSPPHO_01388"/>
<evidence type="ECO:0000256" key="5">
    <source>
        <dbReference type="ARBA" id="ARBA00022989"/>
    </source>
</evidence>
<keyword evidence="4 9" id="KW-0812">Transmembrane</keyword>
<comment type="subcellular location">
    <subcellularLocation>
        <location evidence="1">Bacterial flagellum basal body</location>
    </subcellularLocation>
    <subcellularLocation>
        <location evidence="2">Cell membrane</location>
    </subcellularLocation>
</comment>
<dbReference type="GO" id="GO:0044781">
    <property type="term" value="P:bacterial-type flagellum organization"/>
    <property type="evidence" value="ECO:0007669"/>
    <property type="project" value="InterPro"/>
</dbReference>
<evidence type="ECO:0000313" key="10">
    <source>
        <dbReference type="EMBL" id="CCG08014.1"/>
    </source>
</evidence>
<organism evidence="10 11">
    <name type="scientific">Pararhodospirillum photometricum DSM 122</name>
    <dbReference type="NCBI Taxonomy" id="1150469"/>
    <lineage>
        <taxon>Bacteria</taxon>
        <taxon>Pseudomonadati</taxon>
        <taxon>Pseudomonadota</taxon>
        <taxon>Alphaproteobacteria</taxon>
        <taxon>Rhodospirillales</taxon>
        <taxon>Rhodospirillaceae</taxon>
        <taxon>Pararhodospirillum</taxon>
    </lineage>
</organism>
<evidence type="ECO:0000256" key="3">
    <source>
        <dbReference type="ARBA" id="ARBA00022475"/>
    </source>
</evidence>
<keyword evidence="6 9" id="KW-0472">Membrane</keyword>
<evidence type="ECO:0000256" key="1">
    <source>
        <dbReference type="ARBA" id="ARBA00004117"/>
    </source>
</evidence>
<keyword evidence="5 9" id="KW-1133">Transmembrane helix</keyword>
<evidence type="ECO:0008006" key="12">
    <source>
        <dbReference type="Google" id="ProtNLM"/>
    </source>
</evidence>
<dbReference type="Pfam" id="PF04347">
    <property type="entry name" value="FliO"/>
    <property type="match status" value="1"/>
</dbReference>
<evidence type="ECO:0000256" key="9">
    <source>
        <dbReference type="SAM" id="Phobius"/>
    </source>
</evidence>
<keyword evidence="11" id="KW-1185">Reference proteome</keyword>
<dbReference type="PATRIC" id="fig|1150469.3.peg.1566"/>
<keyword evidence="3" id="KW-1003">Cell membrane</keyword>
<keyword evidence="7" id="KW-0975">Bacterial flagellum</keyword>
<evidence type="ECO:0000256" key="8">
    <source>
        <dbReference type="ARBA" id="ARBA00037937"/>
    </source>
</evidence>
<evidence type="ECO:0000313" key="11">
    <source>
        <dbReference type="Proteomes" id="UP000033220"/>
    </source>
</evidence>
<evidence type="ECO:0000256" key="6">
    <source>
        <dbReference type="ARBA" id="ARBA00023136"/>
    </source>
</evidence>
<dbReference type="PANTHER" id="PTHR38766">
    <property type="entry name" value="FLAGELLAR PROTEIN FLIO"/>
    <property type="match status" value="1"/>
</dbReference>
<dbReference type="Proteomes" id="UP000033220">
    <property type="component" value="Chromosome DSM 122"/>
</dbReference>
<dbReference type="HOGENOM" id="CLU_148589_0_0_5"/>
<evidence type="ECO:0000256" key="4">
    <source>
        <dbReference type="ARBA" id="ARBA00022692"/>
    </source>
</evidence>
<dbReference type="InterPro" id="IPR052205">
    <property type="entry name" value="FliO/MopB"/>
</dbReference>
<dbReference type="RefSeq" id="WP_014414653.1">
    <property type="nucleotide sequence ID" value="NC_017059.1"/>
</dbReference>
<evidence type="ECO:0000256" key="2">
    <source>
        <dbReference type="ARBA" id="ARBA00004236"/>
    </source>
</evidence>
<dbReference type="GO" id="GO:0005886">
    <property type="term" value="C:plasma membrane"/>
    <property type="evidence" value="ECO:0007669"/>
    <property type="project" value="UniProtKB-SubCell"/>
</dbReference>
<proteinExistence type="inferred from homology"/>
<dbReference type="AlphaFoldDB" id="H6SJ49"/>
<dbReference type="KEGG" id="rpm:RSPPHO_01388"/>
<name>H6SJ49_PARPM</name>
<dbReference type="EMBL" id="HE663493">
    <property type="protein sequence ID" value="CCG08014.1"/>
    <property type="molecule type" value="Genomic_DNA"/>
</dbReference>
<dbReference type="GO" id="GO:0009425">
    <property type="term" value="C:bacterial-type flagellum basal body"/>
    <property type="evidence" value="ECO:0007669"/>
    <property type="project" value="UniProtKB-SubCell"/>
</dbReference>
<comment type="similarity">
    <text evidence="8">Belongs to the FliO/MopB family.</text>
</comment>
<reference evidence="10 11" key="1">
    <citation type="submission" date="2012-02" db="EMBL/GenBank/DDBJ databases">
        <title>Shotgun genome sequence of Phaeospirillum photometricum DSM 122.</title>
        <authorList>
            <person name="Duquesne K."/>
            <person name="Sturgis J."/>
        </authorList>
    </citation>
    <scope>NUCLEOTIDE SEQUENCE [LARGE SCALE GENOMIC DNA]</scope>
    <source>
        <strain evidence="11">DSM122</strain>
    </source>
</reference>
<protein>
    <recommendedName>
        <fullName evidence="12">Flagellar protein</fullName>
    </recommendedName>
</protein>
<dbReference type="InterPro" id="IPR022781">
    <property type="entry name" value="Flagellar_biosynth_FliO"/>
</dbReference>
<dbReference type="eggNOG" id="COG3190">
    <property type="taxonomic scope" value="Bacteria"/>
</dbReference>
<dbReference type="PANTHER" id="PTHR38766:SF1">
    <property type="entry name" value="FLAGELLAR PROTEIN FLIO"/>
    <property type="match status" value="1"/>
</dbReference>